<organism evidence="1 2">
    <name type="scientific">Lasiodiplodia mahajangana</name>
    <dbReference type="NCBI Taxonomy" id="1108764"/>
    <lineage>
        <taxon>Eukaryota</taxon>
        <taxon>Fungi</taxon>
        <taxon>Dikarya</taxon>
        <taxon>Ascomycota</taxon>
        <taxon>Pezizomycotina</taxon>
        <taxon>Dothideomycetes</taxon>
        <taxon>Dothideomycetes incertae sedis</taxon>
        <taxon>Botryosphaeriales</taxon>
        <taxon>Botryosphaeriaceae</taxon>
        <taxon>Lasiodiplodia</taxon>
    </lineage>
</organism>
<evidence type="ECO:0000313" key="1">
    <source>
        <dbReference type="EMBL" id="KAJ8130788.1"/>
    </source>
</evidence>
<dbReference type="Proteomes" id="UP001153332">
    <property type="component" value="Unassembled WGS sequence"/>
</dbReference>
<proteinExistence type="predicted"/>
<reference evidence="1" key="1">
    <citation type="submission" date="2022-12" db="EMBL/GenBank/DDBJ databases">
        <title>Genome Sequence of Lasiodiplodia mahajangana.</title>
        <authorList>
            <person name="Buettner E."/>
        </authorList>
    </citation>
    <scope>NUCLEOTIDE SEQUENCE</scope>
    <source>
        <strain evidence="1">VT137</strain>
    </source>
</reference>
<name>A0ACC2JTE8_9PEZI</name>
<evidence type="ECO:0000313" key="2">
    <source>
        <dbReference type="Proteomes" id="UP001153332"/>
    </source>
</evidence>
<sequence length="136" mass="15333">MAPRGFPRAPADVANIHSKGALNHPFRKDKRNRRKRAARTEDVKAANEQHSQLAENVERESGDEQDSPEHREVAKEDGNNEESLDKIKLEALKEKATELQGYFNQLQDAVTIGMLQAQRLKEEIAVATHALDLVKK</sequence>
<gene>
    <name evidence="1" type="ORF">O1611_g2842</name>
</gene>
<comment type="caution">
    <text evidence="1">The sequence shown here is derived from an EMBL/GenBank/DDBJ whole genome shotgun (WGS) entry which is preliminary data.</text>
</comment>
<keyword evidence="2" id="KW-1185">Reference proteome</keyword>
<dbReference type="EMBL" id="JAPUUL010000424">
    <property type="protein sequence ID" value="KAJ8130788.1"/>
    <property type="molecule type" value="Genomic_DNA"/>
</dbReference>
<accession>A0ACC2JTE8</accession>
<protein>
    <submittedName>
        <fullName evidence="1">Uncharacterized protein</fullName>
    </submittedName>
</protein>